<keyword evidence="2" id="KW-1185">Reference proteome</keyword>
<evidence type="ECO:0000313" key="2">
    <source>
        <dbReference type="Proteomes" id="UP000442707"/>
    </source>
</evidence>
<reference evidence="1 2" key="1">
    <citation type="submission" date="2019-09" db="EMBL/GenBank/DDBJ databases">
        <title>Screening of Novel Bioactive Compounds from Soil-Associated.</title>
        <authorList>
            <person name="Zhao S."/>
        </authorList>
    </citation>
    <scope>NUCLEOTIDE SEQUENCE [LARGE SCALE GENOMIC DNA]</scope>
    <source>
        <strain evidence="1 2">HIT-DPA4</strain>
    </source>
</reference>
<name>A0A6H9V976_9ACTN</name>
<dbReference type="Proteomes" id="UP000442707">
    <property type="component" value="Unassembled WGS sequence"/>
</dbReference>
<gene>
    <name evidence="1" type="ORF">F7R91_05270</name>
</gene>
<dbReference type="RefSeq" id="WP_150944984.1">
    <property type="nucleotide sequence ID" value="NZ_VZRB01000003.1"/>
</dbReference>
<organism evidence="1 2">
    <name type="scientific">Streptomyces luteolifulvus</name>
    <dbReference type="NCBI Taxonomy" id="2615112"/>
    <lineage>
        <taxon>Bacteria</taxon>
        <taxon>Bacillati</taxon>
        <taxon>Actinomycetota</taxon>
        <taxon>Actinomycetes</taxon>
        <taxon>Kitasatosporales</taxon>
        <taxon>Streptomycetaceae</taxon>
        <taxon>Streptomyces</taxon>
    </lineage>
</organism>
<protein>
    <submittedName>
        <fullName evidence="1">Uncharacterized protein</fullName>
    </submittedName>
</protein>
<evidence type="ECO:0000313" key="1">
    <source>
        <dbReference type="EMBL" id="KAB1149176.1"/>
    </source>
</evidence>
<comment type="caution">
    <text evidence="1">The sequence shown here is derived from an EMBL/GenBank/DDBJ whole genome shotgun (WGS) entry which is preliminary data.</text>
</comment>
<proteinExistence type="predicted"/>
<sequence>MRNMSILAASLFGWDWGNVPAWVGTASVVLAAIAYRRSVRDQKMAQARKIAAWVIGSAHGDTESDHERQPELLVSNSSDASIFELKVRDGITGQTLCSPISEVPATSKARHRMDLADDAEVQAIWAAAMLGMIVVWASSESTDIDVDLLEMPLRMEFRDAQGMWWKRDSSGKVRPLRLSIPDRLAFALTRWSAKKAFRELRKEQKVAEKVNEEAN</sequence>
<dbReference type="AlphaFoldDB" id="A0A6H9V976"/>
<accession>A0A6H9V976</accession>
<dbReference type="EMBL" id="VZRB01000003">
    <property type="protein sequence ID" value="KAB1149176.1"/>
    <property type="molecule type" value="Genomic_DNA"/>
</dbReference>